<sequence length="69" mass="7469">MEQHSGFPHVVVLSRPAGGCVSINMKKRIFGPGYGCPHVAMGGAPTYEGRAWKARIVTDAVAWLDRQMA</sequence>
<dbReference type="AlphaFoldDB" id="A0ABD4APT3"/>
<reference evidence="1 2" key="1">
    <citation type="submission" date="2015-03" db="EMBL/GenBank/DDBJ databases">
        <title>Draft genome sequences of the Burkholderia contaminans strains LMG 23361 and FFH2055 and Burkholderia cenocepacia K56-2.</title>
        <authorList>
            <person name="Bloodworth R.A."/>
            <person name="Selin C."/>
            <person name="Lopez De Volder M.A."/>
            <person name="Degrossi J."/>
            <person name="Drevinek P."/>
            <person name="Galanternik L."/>
            <person name="Cardona S.T."/>
        </authorList>
    </citation>
    <scope>NUCLEOTIDE SEQUENCE [LARGE SCALE GENOMIC DNA]</scope>
    <source>
        <strain evidence="1 2">LMG 23361</strain>
    </source>
</reference>
<evidence type="ECO:0000313" key="2">
    <source>
        <dbReference type="Proteomes" id="UP000034400"/>
    </source>
</evidence>
<evidence type="ECO:0000313" key="1">
    <source>
        <dbReference type="EMBL" id="KKL36496.1"/>
    </source>
</evidence>
<accession>A0ABD4APT3</accession>
<name>A0ABD4APT3_9BURK</name>
<dbReference type="EMBL" id="LASD01000010">
    <property type="protein sequence ID" value="KKL36496.1"/>
    <property type="molecule type" value="Genomic_DNA"/>
</dbReference>
<dbReference type="Proteomes" id="UP000034400">
    <property type="component" value="Unassembled WGS sequence"/>
</dbReference>
<protein>
    <submittedName>
        <fullName evidence="1">Uncharacterized protein</fullName>
    </submittedName>
</protein>
<organism evidence="1 2">
    <name type="scientific">Burkholderia contaminans LMG 23361</name>
    <dbReference type="NCBI Taxonomy" id="1334628"/>
    <lineage>
        <taxon>Bacteria</taxon>
        <taxon>Pseudomonadati</taxon>
        <taxon>Pseudomonadota</taxon>
        <taxon>Betaproteobacteria</taxon>
        <taxon>Burkholderiales</taxon>
        <taxon>Burkholderiaceae</taxon>
        <taxon>Burkholderia</taxon>
        <taxon>Burkholderia cepacia complex</taxon>
    </lineage>
</organism>
<comment type="caution">
    <text evidence="1">The sequence shown here is derived from an EMBL/GenBank/DDBJ whole genome shotgun (WGS) entry which is preliminary data.</text>
</comment>
<proteinExistence type="predicted"/>
<gene>
    <name evidence="1" type="ORF">WR31_25280</name>
</gene>